<evidence type="ECO:0000256" key="2">
    <source>
        <dbReference type="ARBA" id="ARBA00023012"/>
    </source>
</evidence>
<dbReference type="CDD" id="cd00383">
    <property type="entry name" value="trans_reg_C"/>
    <property type="match status" value="1"/>
</dbReference>
<evidence type="ECO:0000259" key="9">
    <source>
        <dbReference type="PROSITE" id="PS51755"/>
    </source>
</evidence>
<evidence type="ECO:0000256" key="3">
    <source>
        <dbReference type="ARBA" id="ARBA00023015"/>
    </source>
</evidence>
<gene>
    <name evidence="10" type="ORF">ERJ70_06925</name>
</gene>
<dbReference type="Proteomes" id="UP000665043">
    <property type="component" value="Chromosome"/>
</dbReference>
<sequence>MEKPTLLIVDDEMQMRMLLKVHLNNTFHLFEADNGEDALQLLKNQKIDLVLLDIMMPQLDGLEVCKRIRAKDQNIPIILLTALNETKDKVEGLNLGADDYIVKPFEPEELEARIKAQLRRTFDHREPSNDLTKRMQELTIYPKAREAYVKETLLKLTPKEFDLLYLLTSNPKWVYTREQLLDLVWGIDEIIDIRTVDSHVRNLRDKLKVAGLTYQPIKTIWGVGYKFTNGESI</sequence>
<keyword evidence="2" id="KW-0902">Two-component regulatory system</keyword>
<feature type="DNA-binding region" description="OmpR/PhoB-type" evidence="7">
    <location>
        <begin position="130"/>
        <end position="229"/>
    </location>
</feature>
<organism evidence="10 11">
    <name type="scientific">Sediminibacillus dalangtanensis</name>
    <dbReference type="NCBI Taxonomy" id="2729421"/>
    <lineage>
        <taxon>Bacteria</taxon>
        <taxon>Bacillati</taxon>
        <taxon>Bacillota</taxon>
        <taxon>Bacilli</taxon>
        <taxon>Bacillales</taxon>
        <taxon>Bacillaceae</taxon>
        <taxon>Sediminibacillus</taxon>
    </lineage>
</organism>
<evidence type="ECO:0000313" key="10">
    <source>
        <dbReference type="EMBL" id="QTM99056.1"/>
    </source>
</evidence>
<dbReference type="Pfam" id="PF00486">
    <property type="entry name" value="Trans_reg_C"/>
    <property type="match status" value="1"/>
</dbReference>
<dbReference type="InterPro" id="IPR036388">
    <property type="entry name" value="WH-like_DNA-bd_sf"/>
</dbReference>
<evidence type="ECO:0000256" key="6">
    <source>
        <dbReference type="PROSITE-ProRule" id="PRU00169"/>
    </source>
</evidence>
<dbReference type="InterPro" id="IPR011006">
    <property type="entry name" value="CheY-like_superfamily"/>
</dbReference>
<evidence type="ECO:0000313" key="11">
    <source>
        <dbReference type="Proteomes" id="UP000665043"/>
    </source>
</evidence>
<dbReference type="Pfam" id="PF00072">
    <property type="entry name" value="Response_reg"/>
    <property type="match status" value="1"/>
</dbReference>
<keyword evidence="3" id="KW-0805">Transcription regulation</keyword>
<dbReference type="SMART" id="SM00862">
    <property type="entry name" value="Trans_reg_C"/>
    <property type="match status" value="1"/>
</dbReference>
<dbReference type="InterPro" id="IPR001867">
    <property type="entry name" value="OmpR/PhoB-type_DNA-bd"/>
</dbReference>
<keyword evidence="11" id="KW-1185">Reference proteome</keyword>
<evidence type="ECO:0000256" key="7">
    <source>
        <dbReference type="PROSITE-ProRule" id="PRU01091"/>
    </source>
</evidence>
<evidence type="ECO:0000259" key="8">
    <source>
        <dbReference type="PROSITE" id="PS50110"/>
    </source>
</evidence>
<protein>
    <submittedName>
        <fullName evidence="10">Response regulator</fullName>
    </submittedName>
</protein>
<name>A0ABX7VWT0_9BACI</name>
<reference evidence="10 11" key="1">
    <citation type="submission" date="2019-12" db="EMBL/GenBank/DDBJ databases">
        <title>The whole genome sequencing of a strain isolated from a Mars analog, Dalangtan Playa.</title>
        <authorList>
            <person name="Huang T."/>
        </authorList>
    </citation>
    <scope>NUCLEOTIDE SEQUENCE [LARGE SCALE GENOMIC DNA]</scope>
    <source>
        <strain evidence="10 11">DP4-553-S</strain>
    </source>
</reference>
<dbReference type="PROSITE" id="PS51755">
    <property type="entry name" value="OMPR_PHOB"/>
    <property type="match status" value="1"/>
</dbReference>
<keyword evidence="5" id="KW-0804">Transcription</keyword>
<dbReference type="PANTHER" id="PTHR48111:SF40">
    <property type="entry name" value="PHOSPHATE REGULON TRANSCRIPTIONAL REGULATORY PROTEIN PHOB"/>
    <property type="match status" value="1"/>
</dbReference>
<evidence type="ECO:0000256" key="5">
    <source>
        <dbReference type="ARBA" id="ARBA00023163"/>
    </source>
</evidence>
<accession>A0ABX7VWT0</accession>
<dbReference type="CDD" id="cd17574">
    <property type="entry name" value="REC_OmpR"/>
    <property type="match status" value="1"/>
</dbReference>
<dbReference type="Gene3D" id="6.10.250.690">
    <property type="match status" value="1"/>
</dbReference>
<dbReference type="RefSeq" id="WP_209368169.1">
    <property type="nucleotide sequence ID" value="NZ_CP046956.1"/>
</dbReference>
<feature type="modified residue" description="4-aspartylphosphate" evidence="6">
    <location>
        <position position="53"/>
    </location>
</feature>
<dbReference type="Gene3D" id="1.10.10.10">
    <property type="entry name" value="Winged helix-like DNA-binding domain superfamily/Winged helix DNA-binding domain"/>
    <property type="match status" value="1"/>
</dbReference>
<dbReference type="InterPro" id="IPR001789">
    <property type="entry name" value="Sig_transdc_resp-reg_receiver"/>
</dbReference>
<feature type="domain" description="Response regulatory" evidence="8">
    <location>
        <begin position="5"/>
        <end position="118"/>
    </location>
</feature>
<feature type="domain" description="OmpR/PhoB-type" evidence="9">
    <location>
        <begin position="130"/>
        <end position="229"/>
    </location>
</feature>
<evidence type="ECO:0000256" key="4">
    <source>
        <dbReference type="ARBA" id="ARBA00023125"/>
    </source>
</evidence>
<dbReference type="PANTHER" id="PTHR48111">
    <property type="entry name" value="REGULATOR OF RPOS"/>
    <property type="match status" value="1"/>
</dbReference>
<dbReference type="InterPro" id="IPR039420">
    <property type="entry name" value="WalR-like"/>
</dbReference>
<evidence type="ECO:0000256" key="1">
    <source>
        <dbReference type="ARBA" id="ARBA00022553"/>
    </source>
</evidence>
<dbReference type="EMBL" id="CP046956">
    <property type="protein sequence ID" value="QTM99056.1"/>
    <property type="molecule type" value="Genomic_DNA"/>
</dbReference>
<dbReference type="PROSITE" id="PS50110">
    <property type="entry name" value="RESPONSE_REGULATORY"/>
    <property type="match status" value="1"/>
</dbReference>
<proteinExistence type="predicted"/>
<keyword evidence="4 7" id="KW-0238">DNA-binding</keyword>
<dbReference type="SMART" id="SM00448">
    <property type="entry name" value="REC"/>
    <property type="match status" value="1"/>
</dbReference>
<dbReference type="Gene3D" id="3.40.50.2300">
    <property type="match status" value="1"/>
</dbReference>
<dbReference type="SUPFAM" id="SSF52172">
    <property type="entry name" value="CheY-like"/>
    <property type="match status" value="1"/>
</dbReference>
<keyword evidence="1 6" id="KW-0597">Phosphoprotein</keyword>